<keyword evidence="1" id="KW-0812">Transmembrane</keyword>
<comment type="caution">
    <text evidence="2">The sequence shown here is derived from an EMBL/GenBank/DDBJ whole genome shotgun (WGS) entry which is preliminary data.</text>
</comment>
<accession>A0ABT0RGS9</accession>
<feature type="transmembrane region" description="Helical" evidence="1">
    <location>
        <begin position="6"/>
        <end position="24"/>
    </location>
</feature>
<name>A0ABT0RGS9_9SPHN</name>
<sequence>MIYSLRGMAFTMVVVAGVGIYATIDRGVNYKEVKGSIVMIDRKCDFTETTTEEDGHTVARGITDSCNSTDEWTTVKEKRNKVVSGKAVVQVSYTAPQDGAQHFGELRFDGRDDEFYQLKAGDEIAILVSNDDPSKIRKA</sequence>
<reference evidence="2" key="1">
    <citation type="submission" date="2022-05" db="EMBL/GenBank/DDBJ databases">
        <authorList>
            <person name="Jo J.-H."/>
            <person name="Im W.-T."/>
        </authorList>
    </citation>
    <scope>NUCLEOTIDE SEQUENCE</scope>
    <source>
        <strain evidence="2">RG327</strain>
    </source>
</reference>
<keyword evidence="1" id="KW-0472">Membrane</keyword>
<keyword evidence="1" id="KW-1133">Transmembrane helix</keyword>
<gene>
    <name evidence="2" type="ORF">LZ519_09175</name>
</gene>
<dbReference type="Proteomes" id="UP001165343">
    <property type="component" value="Unassembled WGS sequence"/>
</dbReference>
<dbReference type="EMBL" id="JAMGBC010000001">
    <property type="protein sequence ID" value="MCL6679480.1"/>
    <property type="molecule type" value="Genomic_DNA"/>
</dbReference>
<organism evidence="2 3">
    <name type="scientific">Sphingomonas anseongensis</name>
    <dbReference type="NCBI Taxonomy" id="2908207"/>
    <lineage>
        <taxon>Bacteria</taxon>
        <taxon>Pseudomonadati</taxon>
        <taxon>Pseudomonadota</taxon>
        <taxon>Alphaproteobacteria</taxon>
        <taxon>Sphingomonadales</taxon>
        <taxon>Sphingomonadaceae</taxon>
        <taxon>Sphingomonas</taxon>
    </lineage>
</organism>
<evidence type="ECO:0000313" key="3">
    <source>
        <dbReference type="Proteomes" id="UP001165343"/>
    </source>
</evidence>
<evidence type="ECO:0000256" key="1">
    <source>
        <dbReference type="SAM" id="Phobius"/>
    </source>
</evidence>
<proteinExistence type="predicted"/>
<keyword evidence="3" id="KW-1185">Reference proteome</keyword>
<evidence type="ECO:0008006" key="4">
    <source>
        <dbReference type="Google" id="ProtNLM"/>
    </source>
</evidence>
<dbReference type="RefSeq" id="WP_249868376.1">
    <property type="nucleotide sequence ID" value="NZ_JAMGBC010000001.1"/>
</dbReference>
<evidence type="ECO:0000313" key="2">
    <source>
        <dbReference type="EMBL" id="MCL6679480.1"/>
    </source>
</evidence>
<protein>
    <recommendedName>
        <fullName evidence="4">DUF5666 domain-containing protein</fullName>
    </recommendedName>
</protein>